<dbReference type="GO" id="GO:0016757">
    <property type="term" value="F:glycosyltransferase activity"/>
    <property type="evidence" value="ECO:0007669"/>
    <property type="project" value="UniProtKB-KW"/>
</dbReference>
<dbReference type="SUPFAM" id="SSF53756">
    <property type="entry name" value="UDP-Glycosyltransferase/glycogen phosphorylase"/>
    <property type="match status" value="1"/>
</dbReference>
<evidence type="ECO:0000313" key="3">
    <source>
        <dbReference type="Proteomes" id="UP001215827"/>
    </source>
</evidence>
<keyword evidence="2" id="KW-0328">Glycosyltransferase</keyword>
<dbReference type="Proteomes" id="UP001215827">
    <property type="component" value="Chromosome"/>
</dbReference>
<evidence type="ECO:0000313" key="2">
    <source>
        <dbReference type="EMBL" id="WFL78712.1"/>
    </source>
</evidence>
<proteinExistence type="predicted"/>
<organism evidence="2 3">
    <name type="scientific">Altererythrobacter arenosus</name>
    <dbReference type="NCBI Taxonomy" id="3032592"/>
    <lineage>
        <taxon>Bacteria</taxon>
        <taxon>Pseudomonadati</taxon>
        <taxon>Pseudomonadota</taxon>
        <taxon>Alphaproteobacteria</taxon>
        <taxon>Sphingomonadales</taxon>
        <taxon>Erythrobacteraceae</taxon>
        <taxon>Altererythrobacter</taxon>
    </lineage>
</organism>
<keyword evidence="2" id="KW-0808">Transferase</keyword>
<name>A0ABY8FVF6_9SPHN</name>
<dbReference type="CDD" id="cd03801">
    <property type="entry name" value="GT4_PimA-like"/>
    <property type="match status" value="1"/>
</dbReference>
<dbReference type="InterPro" id="IPR028098">
    <property type="entry name" value="Glyco_trans_4-like_N"/>
</dbReference>
<sequence length="401" mass="45498">MKILMICEFFDDALDYQENMLARAYSKLGHDVSVIASTIESIEDYVADLDRGKGQYSQQSYEWGRLYRVPFSFNLLNRIKRFAPLTELITTIGPDLLFFHDIIPNLNEGVRYVAQHPSCAMIMDYHADVTNSGANWLSRQVLHGIIRRRILNGARPHLRKIFPVTPGSTEFLSTLYGVPEHEMELLPLGTDQEYARCIMEGNARQRIRGALNIPIDTLTVFTGGKFTPLKQTEEVIHAFHMHPDLPIRAIIIGGSDRAYPEYGLRIQELARSDDRLHFVGWQDREGVYSHMAASDLAIFPASQSVLWQQSLGMGLPLIVSEQSQQIRGTTSVRYLDRHANLQILDSARPFAEQIGEQLHKLVSDRALLARMSQGALKTAAEMLDYKAIAERTLACTYLPHW</sequence>
<dbReference type="EMBL" id="CP121106">
    <property type="protein sequence ID" value="WFL78712.1"/>
    <property type="molecule type" value="Genomic_DNA"/>
</dbReference>
<accession>A0ABY8FVF6</accession>
<dbReference type="PANTHER" id="PTHR45947">
    <property type="entry name" value="SULFOQUINOVOSYL TRANSFERASE SQD2"/>
    <property type="match status" value="1"/>
</dbReference>
<dbReference type="Pfam" id="PF13439">
    <property type="entry name" value="Glyco_transf_4"/>
    <property type="match status" value="1"/>
</dbReference>
<dbReference type="Gene3D" id="3.40.50.2000">
    <property type="entry name" value="Glycogen Phosphorylase B"/>
    <property type="match status" value="2"/>
</dbReference>
<evidence type="ECO:0000259" key="1">
    <source>
        <dbReference type="Pfam" id="PF13439"/>
    </source>
</evidence>
<feature type="domain" description="Glycosyltransferase subfamily 4-like N-terminal" evidence="1">
    <location>
        <begin position="21"/>
        <end position="193"/>
    </location>
</feature>
<gene>
    <name evidence="2" type="ORF">P7228_06520</name>
</gene>
<dbReference type="InterPro" id="IPR050194">
    <property type="entry name" value="Glycosyltransferase_grp1"/>
</dbReference>
<keyword evidence="3" id="KW-1185">Reference proteome</keyword>
<dbReference type="PANTHER" id="PTHR45947:SF3">
    <property type="entry name" value="SULFOQUINOVOSYL TRANSFERASE SQD2"/>
    <property type="match status" value="1"/>
</dbReference>
<dbReference type="EC" id="2.4.-.-" evidence="2"/>
<reference evidence="2 3" key="1">
    <citation type="submission" date="2023-03" db="EMBL/GenBank/DDBJ databases">
        <title>Altererythrobacter sp. CAU 1644 isolated from sand.</title>
        <authorList>
            <person name="Kim W."/>
        </authorList>
    </citation>
    <scope>NUCLEOTIDE SEQUENCE [LARGE SCALE GENOMIC DNA]</scope>
    <source>
        <strain evidence="2 3">CAU 1644</strain>
    </source>
</reference>
<protein>
    <submittedName>
        <fullName evidence="2">Glycosyltransferase family 4 protein</fullName>
        <ecNumber evidence="2">2.4.-.-</ecNumber>
    </submittedName>
</protein>
<dbReference type="RefSeq" id="WP_278017402.1">
    <property type="nucleotide sequence ID" value="NZ_CP121106.1"/>
</dbReference>